<evidence type="ECO:0000313" key="10">
    <source>
        <dbReference type="Proteomes" id="UP000800093"/>
    </source>
</evidence>
<name>A0A9P4N154_9PLEO</name>
<dbReference type="InterPro" id="IPR052337">
    <property type="entry name" value="SAT4-like"/>
</dbReference>
<feature type="transmembrane region" description="Helical" evidence="7">
    <location>
        <begin position="49"/>
        <end position="74"/>
    </location>
</feature>
<keyword evidence="3 7" id="KW-1133">Transmembrane helix</keyword>
<feature type="transmembrane region" description="Helical" evidence="7">
    <location>
        <begin position="174"/>
        <end position="196"/>
    </location>
</feature>
<dbReference type="PANTHER" id="PTHR33048">
    <property type="entry name" value="PTH11-LIKE INTEGRAL MEMBRANE PROTEIN (AFU_ORTHOLOGUE AFUA_5G11245)"/>
    <property type="match status" value="1"/>
</dbReference>
<evidence type="ECO:0000256" key="2">
    <source>
        <dbReference type="ARBA" id="ARBA00022692"/>
    </source>
</evidence>
<dbReference type="EMBL" id="ML986765">
    <property type="protein sequence ID" value="KAF2258404.1"/>
    <property type="molecule type" value="Genomic_DNA"/>
</dbReference>
<keyword evidence="2 7" id="KW-0812">Transmembrane</keyword>
<evidence type="ECO:0000256" key="7">
    <source>
        <dbReference type="SAM" id="Phobius"/>
    </source>
</evidence>
<dbReference type="InterPro" id="IPR049326">
    <property type="entry name" value="Rhodopsin_dom_fungi"/>
</dbReference>
<dbReference type="GO" id="GO:0016020">
    <property type="term" value="C:membrane"/>
    <property type="evidence" value="ECO:0007669"/>
    <property type="project" value="UniProtKB-SubCell"/>
</dbReference>
<organism evidence="9 10">
    <name type="scientific">Lojkania enalia</name>
    <dbReference type="NCBI Taxonomy" id="147567"/>
    <lineage>
        <taxon>Eukaryota</taxon>
        <taxon>Fungi</taxon>
        <taxon>Dikarya</taxon>
        <taxon>Ascomycota</taxon>
        <taxon>Pezizomycotina</taxon>
        <taxon>Dothideomycetes</taxon>
        <taxon>Pleosporomycetidae</taxon>
        <taxon>Pleosporales</taxon>
        <taxon>Pleosporales incertae sedis</taxon>
        <taxon>Lojkania</taxon>
    </lineage>
</organism>
<comment type="subcellular location">
    <subcellularLocation>
        <location evidence="1">Membrane</location>
        <topology evidence="1">Multi-pass membrane protein</topology>
    </subcellularLocation>
</comment>
<accession>A0A9P4N154</accession>
<keyword evidence="4 7" id="KW-0472">Membrane</keyword>
<gene>
    <name evidence="9" type="ORF">CC78DRAFT_115911</name>
</gene>
<dbReference type="Proteomes" id="UP000800093">
    <property type="component" value="Unassembled WGS sequence"/>
</dbReference>
<reference evidence="10" key="1">
    <citation type="journal article" date="2020" name="Stud. Mycol.">
        <title>101 Dothideomycetes genomes: A test case for predicting lifestyles and emergence of pathogens.</title>
        <authorList>
            <person name="Haridas S."/>
            <person name="Albert R."/>
            <person name="Binder M."/>
            <person name="Bloem J."/>
            <person name="LaButti K."/>
            <person name="Salamov A."/>
            <person name="Andreopoulos B."/>
            <person name="Baker S."/>
            <person name="Barry K."/>
            <person name="Bills G."/>
            <person name="Bluhm B."/>
            <person name="Cannon C."/>
            <person name="Castanera R."/>
            <person name="Culley D."/>
            <person name="Daum C."/>
            <person name="Ezra D."/>
            <person name="Gonzalez J."/>
            <person name="Henrissat B."/>
            <person name="Kuo A."/>
            <person name="Liang C."/>
            <person name="Lipzen A."/>
            <person name="Lutzoni F."/>
            <person name="Magnuson J."/>
            <person name="Mondo S."/>
            <person name="Nolan M."/>
            <person name="Ohm R."/>
            <person name="Pangilinan J."/>
            <person name="Park H.-J."/>
            <person name="Ramirez L."/>
            <person name="Alfaro M."/>
            <person name="Sun H."/>
            <person name="Tritt A."/>
            <person name="Yoshinaga Y."/>
            <person name="Zwiers L.-H."/>
            <person name="Turgeon B."/>
            <person name="Goodwin S."/>
            <person name="Spatafora J."/>
            <person name="Crous P."/>
            <person name="Grigoriev I."/>
        </authorList>
    </citation>
    <scope>NUCLEOTIDE SEQUENCE [LARGE SCALE GENOMIC DNA]</scope>
    <source>
        <strain evidence="10">CBS 304.66</strain>
    </source>
</reference>
<dbReference type="AlphaFoldDB" id="A0A9P4N154"/>
<feature type="transmembrane region" description="Helical" evidence="7">
    <location>
        <begin position="128"/>
        <end position="148"/>
    </location>
</feature>
<protein>
    <recommendedName>
        <fullName evidence="8">Rhodopsin domain-containing protein</fullName>
    </recommendedName>
</protein>
<keyword evidence="10" id="KW-1185">Reference proteome</keyword>
<evidence type="ECO:0000256" key="5">
    <source>
        <dbReference type="ARBA" id="ARBA00038359"/>
    </source>
</evidence>
<evidence type="ECO:0000256" key="1">
    <source>
        <dbReference type="ARBA" id="ARBA00004141"/>
    </source>
</evidence>
<proteinExistence type="inferred from homology"/>
<evidence type="ECO:0000256" key="4">
    <source>
        <dbReference type="ARBA" id="ARBA00023136"/>
    </source>
</evidence>
<evidence type="ECO:0000259" key="8">
    <source>
        <dbReference type="Pfam" id="PF20684"/>
    </source>
</evidence>
<feature type="region of interest" description="Disordered" evidence="6">
    <location>
        <begin position="328"/>
        <end position="350"/>
    </location>
</feature>
<dbReference type="PANTHER" id="PTHR33048:SF129">
    <property type="entry name" value="INTEGRAL MEMBRANE PROTEIN-RELATED"/>
    <property type="match status" value="1"/>
</dbReference>
<feature type="transmembrane region" description="Helical" evidence="7">
    <location>
        <begin position="208"/>
        <end position="224"/>
    </location>
</feature>
<evidence type="ECO:0000313" key="9">
    <source>
        <dbReference type="EMBL" id="KAF2258404.1"/>
    </source>
</evidence>
<feature type="domain" description="Rhodopsin" evidence="8">
    <location>
        <begin position="33"/>
        <end position="271"/>
    </location>
</feature>
<feature type="transmembrane region" description="Helical" evidence="7">
    <location>
        <begin position="13"/>
        <end position="37"/>
    </location>
</feature>
<comment type="caution">
    <text evidence="9">The sequence shown here is derived from an EMBL/GenBank/DDBJ whole genome shotgun (WGS) entry which is preliminary data.</text>
</comment>
<sequence>MTSEAPDPNSNNIALYLVPVCILSAIALCLCVLRIWTRLRRTGRLYVDDWIIIVAETLSIASLGCAAGAAYYGWGRLYMTIQPDDLKKNLQLQFAMQTIWIVTLCLVRLSVAFSLLKFGHEMLWKGTLYGIMALQVLISSSYIVIQFAQCTPVSSSWENVPDVKCWPMKPIIDYGWAIAAIYVTMDLILALMPLRLIRSLTRPISEKILIGCLMAAGLTATAMACGKMTTFNEFGKGDPMQATVEPSTWAKLEEVVGIIASCLPSLKAPTEKVLRRLGVISVRFHNTRPSFVNSSSITLHEARDNADRSSSAEGASSLGKDKVRIDSVFVGPGKKGDSKQDLRKDGWEPV</sequence>
<feature type="transmembrane region" description="Helical" evidence="7">
    <location>
        <begin position="94"/>
        <end position="116"/>
    </location>
</feature>
<feature type="compositionally biased region" description="Basic and acidic residues" evidence="6">
    <location>
        <begin position="334"/>
        <end position="350"/>
    </location>
</feature>
<evidence type="ECO:0000256" key="6">
    <source>
        <dbReference type="SAM" id="MobiDB-lite"/>
    </source>
</evidence>
<evidence type="ECO:0000256" key="3">
    <source>
        <dbReference type="ARBA" id="ARBA00022989"/>
    </source>
</evidence>
<dbReference type="Pfam" id="PF20684">
    <property type="entry name" value="Fung_rhodopsin"/>
    <property type="match status" value="1"/>
</dbReference>
<comment type="similarity">
    <text evidence="5">Belongs to the SAT4 family.</text>
</comment>
<dbReference type="OrthoDB" id="5278984at2759"/>